<reference evidence="14" key="1">
    <citation type="submission" date="2016-06" db="UniProtKB">
        <authorList>
            <consortium name="WormBaseParasite"/>
        </authorList>
    </citation>
    <scope>IDENTIFICATION</scope>
</reference>
<dbReference type="PROSITE" id="PS50268">
    <property type="entry name" value="CADHERIN_2"/>
    <property type="match status" value="6"/>
</dbReference>
<feature type="domain" description="Cadherin" evidence="11">
    <location>
        <begin position="230"/>
        <end position="353"/>
    </location>
</feature>
<dbReference type="GO" id="GO:0007156">
    <property type="term" value="P:homophilic cell adhesion via plasma membrane adhesion molecules"/>
    <property type="evidence" value="ECO:0007669"/>
    <property type="project" value="InterPro"/>
</dbReference>
<sequence length="1384" mass="160844">MNINFSNIFKLYRIIYLINLILIQFQMNYVVKSINIDYINNTTINTTYNVYNNNNNESFLEYQIGFYLNDNTPVNFLIGNIFTINDTEQKYPHDHNHHHHHHQQQQQQRPPPPPQQQQHSNTFIRSMLIPDTYFQLTIKGDLYTRQQIDRDFICYQLNCCLLDYCQMNIEAYLFKMLLKPMKIQIIIIIIDENDNRPLFPKSNTRNNDNNDDDDNDDDNDVNDNDYNETSMDVYELMIPESASIGNCYTLPMAIDRDSPRYGIKQYRLQLINNQSINDVMMNHFNLESPFSLIHPNKSNEESPQLQVNYRLDREMKSIYNYQLIVEDYGQPSLQSIMILLIKITDINDNPPIFINNITDTITPILNKDNHNNIYIMENSTIGTKILHLYTKDLDEGENSNVTYWIDWKSIYNHLNQSIIQLIQSKYTLNPLNGELLISNLLDYENQYERQIILLIKAIDNGIPKLTSTISYTIHLIDINDNEPIIDIISIQTTEINNYNNSNNNTNQYVENMNDYRLFYENDPTSQLLRLIIIKDKDDCSMNKIHCELIHQEENLTDFYLIHYSNSIYGLFNQHEFDYELDTNSTGQILVGIQCKDLAEPLIMINKWFNITLEDLNDNWPQFNQLNYEFHIYENVPNNTIIGQIVAMDIDSGIYGQLKYELKSDNLQLLNLIKIDPINGMITTNNLLDRELINILHVFVTVSDNAGIDGGGGGGGDGDGGGGGGHSNITYNRTEYFKSIMKTNTTSVKIHLLDINDNSPQYIGPLEIHIEENLSKGTIIIDQFHFIDPDLEENSTISIQLIDYQSYSYFPKLFNEFSSIYDHQMNHHSILSIDNQSRLFVSGLLDRETQTQFMLKLIAYDHGQFIRHTCTITLTCFIDDINDNSPELLYPINGSLLFSIYDQWNWFNNKQSISTIPINIPYGTLITTIHGKDPDAGENGTIIYSIVPSKISYLKQQITKQDLHFNDQNMINNPRSHLKMNEGYSNDPIDHNRNYLDIHEGFFYFTIDKQTGELTTLWNNNNQQIKNQSSLLINNQSINYNQLPKPGLYVISIYLQDKGIPQHTIEVIYYVNISESMKDSLYDPYISNKIILIIIIICILVFMISLIVTIIWVRLKSNNQLLRSQSNHSYKEYKSRIIISPETHRLVNVSPINNINYEKALMNMNQTIYLPSDRLTGSQIKWNIPEEYLISRGLYDETLLGETFIINRDEKLPSYIQSYYNDQLSIHVYPYHVNEPIVTYPNRNEWMSTTTTTINGYNPYQETSLIMKHSNEQMLNIIHMDSLTDRIELYGKDIQLLNNDIISTTHLTNINNQYNNSICGSDSGVDSGTGIIITSDTYLPITSYEKPITSNNVHENLQELHHIVKLSPSNNTTPLIQSIQQEKYV</sequence>
<dbReference type="Gene3D" id="2.60.40.60">
    <property type="entry name" value="Cadherins"/>
    <property type="match status" value="7"/>
</dbReference>
<dbReference type="Pfam" id="PF00028">
    <property type="entry name" value="Cadherin"/>
    <property type="match status" value="2"/>
</dbReference>
<feature type="compositionally biased region" description="Acidic residues" evidence="9">
    <location>
        <begin position="209"/>
        <end position="226"/>
    </location>
</feature>
<dbReference type="STRING" id="6186.A0A183KAB1"/>
<name>A0A183KAB1_9TREM</name>
<proteinExistence type="predicted"/>
<dbReference type="WBParaSite" id="SCUD_0001194401-mRNA-1">
    <property type="protein sequence ID" value="SCUD_0001194401-mRNA-1"/>
    <property type="gene ID" value="SCUD_0001194401"/>
</dbReference>
<dbReference type="PROSITE" id="PS00232">
    <property type="entry name" value="CADHERIN_1"/>
    <property type="match status" value="3"/>
</dbReference>
<dbReference type="PANTHER" id="PTHR24028:SF146">
    <property type="entry name" value="CADHERIN 96CB, ISOFORM D-RELATED"/>
    <property type="match status" value="1"/>
</dbReference>
<keyword evidence="4 8" id="KW-0106">Calcium</keyword>
<keyword evidence="3" id="KW-0677">Repeat</keyword>
<evidence type="ECO:0000256" key="2">
    <source>
        <dbReference type="ARBA" id="ARBA00022692"/>
    </source>
</evidence>
<dbReference type="InterPro" id="IPR002126">
    <property type="entry name" value="Cadherin-like_dom"/>
</dbReference>
<keyword evidence="13" id="KW-1185">Reference proteome</keyword>
<dbReference type="PANTHER" id="PTHR24028">
    <property type="entry name" value="CADHERIN-87A"/>
    <property type="match status" value="1"/>
</dbReference>
<feature type="transmembrane region" description="Helical" evidence="10">
    <location>
        <begin position="1089"/>
        <end position="1112"/>
    </location>
</feature>
<evidence type="ECO:0000256" key="8">
    <source>
        <dbReference type="PROSITE-ProRule" id="PRU00043"/>
    </source>
</evidence>
<evidence type="ECO:0000259" key="11">
    <source>
        <dbReference type="PROSITE" id="PS50268"/>
    </source>
</evidence>
<feature type="region of interest" description="Disordered" evidence="9">
    <location>
        <begin position="197"/>
        <end position="226"/>
    </location>
</feature>
<accession>A0A183KAB1</accession>
<evidence type="ECO:0000256" key="1">
    <source>
        <dbReference type="ARBA" id="ARBA00004167"/>
    </source>
</evidence>
<dbReference type="Proteomes" id="UP000279833">
    <property type="component" value="Unassembled WGS sequence"/>
</dbReference>
<evidence type="ECO:0000256" key="10">
    <source>
        <dbReference type="SAM" id="Phobius"/>
    </source>
</evidence>
<dbReference type="GO" id="GO:0005509">
    <property type="term" value="F:calcium ion binding"/>
    <property type="evidence" value="ECO:0007669"/>
    <property type="project" value="UniProtKB-UniRule"/>
</dbReference>
<feature type="domain" description="Cadherin" evidence="11">
    <location>
        <begin position="914"/>
        <end position="1085"/>
    </location>
</feature>
<evidence type="ECO:0000256" key="9">
    <source>
        <dbReference type="SAM" id="MobiDB-lite"/>
    </source>
</evidence>
<keyword evidence="6 10" id="KW-0472">Membrane</keyword>
<dbReference type="PRINTS" id="PR00205">
    <property type="entry name" value="CADHERIN"/>
</dbReference>
<feature type="region of interest" description="Disordered" evidence="9">
    <location>
        <begin position="92"/>
        <end position="119"/>
    </location>
</feature>
<dbReference type="GO" id="GO:0005886">
    <property type="term" value="C:plasma membrane"/>
    <property type="evidence" value="ECO:0007669"/>
    <property type="project" value="InterPro"/>
</dbReference>
<feature type="domain" description="Cadherin" evidence="11">
    <location>
        <begin position="367"/>
        <end position="485"/>
    </location>
</feature>
<evidence type="ECO:0000256" key="7">
    <source>
        <dbReference type="ARBA" id="ARBA00023180"/>
    </source>
</evidence>
<protein>
    <submittedName>
        <fullName evidence="14">Cadherin</fullName>
    </submittedName>
</protein>
<evidence type="ECO:0000256" key="5">
    <source>
        <dbReference type="ARBA" id="ARBA00022989"/>
    </source>
</evidence>
<feature type="domain" description="Cadherin" evidence="11">
    <location>
        <begin position="520"/>
        <end position="622"/>
    </location>
</feature>
<dbReference type="EMBL" id="UZAK01034757">
    <property type="protein sequence ID" value="VDP46736.1"/>
    <property type="molecule type" value="Genomic_DNA"/>
</dbReference>
<evidence type="ECO:0000256" key="3">
    <source>
        <dbReference type="ARBA" id="ARBA00022737"/>
    </source>
</evidence>
<evidence type="ECO:0000256" key="4">
    <source>
        <dbReference type="ARBA" id="ARBA00022837"/>
    </source>
</evidence>
<evidence type="ECO:0000313" key="14">
    <source>
        <dbReference type="WBParaSite" id="SCUD_0001194401-mRNA-1"/>
    </source>
</evidence>
<dbReference type="InterPro" id="IPR015919">
    <property type="entry name" value="Cadherin-like_sf"/>
</dbReference>
<dbReference type="InterPro" id="IPR020894">
    <property type="entry name" value="Cadherin_CS"/>
</dbReference>
<gene>
    <name evidence="12" type="ORF">SCUD_LOCUS11944</name>
</gene>
<evidence type="ECO:0000313" key="13">
    <source>
        <dbReference type="Proteomes" id="UP000279833"/>
    </source>
</evidence>
<feature type="domain" description="Cadherin" evidence="11">
    <location>
        <begin position="761"/>
        <end position="887"/>
    </location>
</feature>
<feature type="domain" description="Cadherin" evidence="11">
    <location>
        <begin position="623"/>
        <end position="761"/>
    </location>
</feature>
<comment type="subcellular location">
    <subcellularLocation>
        <location evidence="1">Membrane</location>
        <topology evidence="1">Single-pass membrane protein</topology>
    </subcellularLocation>
</comment>
<dbReference type="InterPro" id="IPR050174">
    <property type="entry name" value="Protocadherin/Cadherin-CA"/>
</dbReference>
<reference evidence="12 13" key="2">
    <citation type="submission" date="2018-11" db="EMBL/GenBank/DDBJ databases">
        <authorList>
            <consortium name="Pathogen Informatics"/>
        </authorList>
    </citation>
    <scope>NUCLEOTIDE SEQUENCE [LARGE SCALE GENOMIC DNA]</scope>
    <source>
        <strain evidence="12">Dakar</strain>
        <strain evidence="13">Dakar, Senegal</strain>
    </source>
</reference>
<evidence type="ECO:0000256" key="6">
    <source>
        <dbReference type="ARBA" id="ARBA00023136"/>
    </source>
</evidence>
<keyword evidence="5 10" id="KW-1133">Transmembrane helix</keyword>
<dbReference type="CDD" id="cd11304">
    <property type="entry name" value="Cadherin_repeat"/>
    <property type="match status" value="5"/>
</dbReference>
<keyword evidence="7" id="KW-0325">Glycoprotein</keyword>
<dbReference type="SMART" id="SM00112">
    <property type="entry name" value="CA"/>
    <property type="match status" value="5"/>
</dbReference>
<keyword evidence="2 10" id="KW-0812">Transmembrane</keyword>
<evidence type="ECO:0000313" key="12">
    <source>
        <dbReference type="EMBL" id="VDP46736.1"/>
    </source>
</evidence>
<dbReference type="SUPFAM" id="SSF49313">
    <property type="entry name" value="Cadherin-like"/>
    <property type="match status" value="5"/>
</dbReference>
<organism evidence="14">
    <name type="scientific">Schistosoma curassoni</name>
    <dbReference type="NCBI Taxonomy" id="6186"/>
    <lineage>
        <taxon>Eukaryota</taxon>
        <taxon>Metazoa</taxon>
        <taxon>Spiralia</taxon>
        <taxon>Lophotrochozoa</taxon>
        <taxon>Platyhelminthes</taxon>
        <taxon>Trematoda</taxon>
        <taxon>Digenea</taxon>
        <taxon>Strigeidida</taxon>
        <taxon>Schistosomatoidea</taxon>
        <taxon>Schistosomatidae</taxon>
        <taxon>Schistosoma</taxon>
    </lineage>
</organism>